<accession>A0A642VE71</accession>
<name>A0A642VE71_9ASCO</name>
<dbReference type="InterPro" id="IPR011009">
    <property type="entry name" value="Kinase-like_dom_sf"/>
</dbReference>
<dbReference type="VEuPathDB" id="FungiDB:TRICI_000128"/>
<dbReference type="PANTHER" id="PTHR37171">
    <property type="entry name" value="SERINE/THREONINE-PROTEIN KINASE YRZF-RELATED"/>
    <property type="match status" value="1"/>
</dbReference>
<comment type="caution">
    <text evidence="2">The sequence shown here is derived from an EMBL/GenBank/DDBJ whole genome shotgun (WGS) entry which is preliminary data.</text>
</comment>
<reference evidence="2" key="1">
    <citation type="journal article" date="2019" name="G3 (Bethesda)">
        <title>Genome Assemblies of Two Rare Opportunistic Yeast Pathogens: Diutina rugosa (syn. Candida rugosa) and Trichomonascus ciferrii (syn. Candida ciferrii).</title>
        <authorList>
            <person name="Mixao V."/>
            <person name="Saus E."/>
            <person name="Hansen A.P."/>
            <person name="Lass-Florl C."/>
            <person name="Gabaldon T."/>
        </authorList>
    </citation>
    <scope>NUCLEOTIDE SEQUENCE</scope>
    <source>
        <strain evidence="2">CBS 4856</strain>
    </source>
</reference>
<feature type="region of interest" description="Disordered" evidence="1">
    <location>
        <begin position="476"/>
        <end position="502"/>
    </location>
</feature>
<sequence length="502" mass="57604">MWGFYDKELEGLFKEQQYAVIVPGSSSIESWLREKDIPAVDVLGSDAEYKELKRGKMSGLKFVEWEDSYFGSFINYGIDDLRAEVKELQILEGEQSWREGLEMMSQVGMTRAELVKYINKAVFKRVLEVVDVLMLMDPRCLQELNGRQVYVETRQEDETLNSPDLLLKVGGQAEPKFIVNVAKCDLDTDAEELNFQYETGVQSKAYIAIQETYCCMLVNGVRYGMVTNGRHAVFIKDEIRAKERVVKIPRPMSFQGSASKEFNVIGAAFTLCMVSLGYYAGISHGIATATSYLPVFNEDTFVGMVSFTRRLRTESSVGCVTSGRFKAAGTKKSRRGVEVVVKISHMTRNRKGDKLLKHERFVYERLKEDQGDLLPWILGYGTIMNTCRVLILCNFGRQLNEWELRHHPTDVVRTSQLIEKLHKRRISHNNIHPASFVRWKQNFRLVGFSHATCDTDEFENDWIHYAKMVKEANMNPRIGVGPPTPVRRRYVYSTDNTDPDRQ</sequence>
<dbReference type="InterPro" id="IPR052396">
    <property type="entry name" value="Meiotic_Drive_Suppr_Kinase"/>
</dbReference>
<dbReference type="EMBL" id="SWFS01000014">
    <property type="protein sequence ID" value="KAA8917689.1"/>
    <property type="molecule type" value="Genomic_DNA"/>
</dbReference>
<evidence type="ECO:0000313" key="3">
    <source>
        <dbReference type="Proteomes" id="UP000761534"/>
    </source>
</evidence>
<evidence type="ECO:0000256" key="1">
    <source>
        <dbReference type="SAM" id="MobiDB-lite"/>
    </source>
</evidence>
<evidence type="ECO:0000313" key="2">
    <source>
        <dbReference type="EMBL" id="KAA8917689.1"/>
    </source>
</evidence>
<organism evidence="2 3">
    <name type="scientific">Trichomonascus ciferrii</name>
    <dbReference type="NCBI Taxonomy" id="44093"/>
    <lineage>
        <taxon>Eukaryota</taxon>
        <taxon>Fungi</taxon>
        <taxon>Dikarya</taxon>
        <taxon>Ascomycota</taxon>
        <taxon>Saccharomycotina</taxon>
        <taxon>Dipodascomycetes</taxon>
        <taxon>Dipodascales</taxon>
        <taxon>Trichomonascaceae</taxon>
        <taxon>Trichomonascus</taxon>
        <taxon>Trichomonascus ciferrii complex</taxon>
    </lineage>
</organism>
<keyword evidence="3" id="KW-1185">Reference proteome</keyword>
<protein>
    <recommendedName>
        <fullName evidence="4">Protein kinase domain-containing protein</fullName>
    </recommendedName>
</protein>
<dbReference type="PANTHER" id="PTHR37171:SF1">
    <property type="entry name" value="SERINE_THREONINE-PROTEIN KINASE YRZF-RELATED"/>
    <property type="match status" value="1"/>
</dbReference>
<evidence type="ECO:0008006" key="4">
    <source>
        <dbReference type="Google" id="ProtNLM"/>
    </source>
</evidence>
<dbReference type="Proteomes" id="UP000761534">
    <property type="component" value="Unassembled WGS sequence"/>
</dbReference>
<dbReference type="AlphaFoldDB" id="A0A642VE71"/>
<proteinExistence type="predicted"/>
<dbReference type="SUPFAM" id="SSF56112">
    <property type="entry name" value="Protein kinase-like (PK-like)"/>
    <property type="match status" value="1"/>
</dbReference>
<gene>
    <name evidence="2" type="ORF">TRICI_000128</name>
</gene>